<feature type="region of interest" description="Disordered" evidence="1">
    <location>
        <begin position="1"/>
        <end position="51"/>
    </location>
</feature>
<comment type="caution">
    <text evidence="2">The sequence shown here is derived from an EMBL/GenBank/DDBJ whole genome shotgun (WGS) entry which is preliminary data.</text>
</comment>
<evidence type="ECO:0000256" key="1">
    <source>
        <dbReference type="SAM" id="MobiDB-lite"/>
    </source>
</evidence>
<evidence type="ECO:0000313" key="3">
    <source>
        <dbReference type="Proteomes" id="UP000678393"/>
    </source>
</evidence>
<reference evidence="2" key="1">
    <citation type="submission" date="2021-04" db="EMBL/GenBank/DDBJ databases">
        <authorList>
            <consortium name="Molecular Ecology Group"/>
        </authorList>
    </citation>
    <scope>NUCLEOTIDE SEQUENCE</scope>
</reference>
<dbReference type="OrthoDB" id="10034042at2759"/>
<proteinExistence type="predicted"/>
<accession>A0A8S3ZUD2</accession>
<protein>
    <submittedName>
        <fullName evidence="2">Uncharacterized protein</fullName>
    </submittedName>
</protein>
<sequence>MRQNNVENEQKRAAAVNNSATVSSVGVTDKNVDSKTDSACDSQPSIVSNGKDLEINSDETTCRKQKKGISFPKDTFISDYFEPPDPWQNAPSWTTDELVSAYKKSCELHGTKPISKLVQQLQTCCPGRQEELLCLK</sequence>
<dbReference type="Proteomes" id="UP000678393">
    <property type="component" value="Unassembled WGS sequence"/>
</dbReference>
<gene>
    <name evidence="2" type="ORF">CUNI_LOCUS16970</name>
</gene>
<keyword evidence="3" id="KW-1185">Reference proteome</keyword>
<evidence type="ECO:0000313" key="2">
    <source>
        <dbReference type="EMBL" id="CAG5131412.1"/>
    </source>
</evidence>
<feature type="compositionally biased region" description="Low complexity" evidence="1">
    <location>
        <begin position="13"/>
        <end position="28"/>
    </location>
</feature>
<organism evidence="2 3">
    <name type="scientific">Candidula unifasciata</name>
    <dbReference type="NCBI Taxonomy" id="100452"/>
    <lineage>
        <taxon>Eukaryota</taxon>
        <taxon>Metazoa</taxon>
        <taxon>Spiralia</taxon>
        <taxon>Lophotrochozoa</taxon>
        <taxon>Mollusca</taxon>
        <taxon>Gastropoda</taxon>
        <taxon>Heterobranchia</taxon>
        <taxon>Euthyneura</taxon>
        <taxon>Panpulmonata</taxon>
        <taxon>Eupulmonata</taxon>
        <taxon>Stylommatophora</taxon>
        <taxon>Helicina</taxon>
        <taxon>Helicoidea</taxon>
        <taxon>Geomitridae</taxon>
        <taxon>Candidula</taxon>
    </lineage>
</organism>
<name>A0A8S3ZUD2_9EUPU</name>
<dbReference type="AlphaFoldDB" id="A0A8S3ZUD2"/>
<feature type="compositionally biased region" description="Polar residues" evidence="1">
    <location>
        <begin position="39"/>
        <end position="48"/>
    </location>
</feature>
<feature type="non-terminal residue" evidence="2">
    <location>
        <position position="1"/>
    </location>
</feature>
<dbReference type="EMBL" id="CAJHNH020004624">
    <property type="protein sequence ID" value="CAG5131412.1"/>
    <property type="molecule type" value="Genomic_DNA"/>
</dbReference>